<feature type="domain" description="CARDB" evidence="2">
    <location>
        <begin position="114"/>
        <end position="182"/>
    </location>
</feature>
<reference evidence="3" key="1">
    <citation type="journal article" date="2014" name="Front. Microbiol.">
        <title>High frequency of phylogenetically diverse reductive dehalogenase-homologous genes in deep subseafloor sedimentary metagenomes.</title>
        <authorList>
            <person name="Kawai M."/>
            <person name="Futagami T."/>
            <person name="Toyoda A."/>
            <person name="Takaki Y."/>
            <person name="Nishi S."/>
            <person name="Hori S."/>
            <person name="Arai W."/>
            <person name="Tsubouchi T."/>
            <person name="Morono Y."/>
            <person name="Uchiyama I."/>
            <person name="Ito T."/>
            <person name="Fujiyama A."/>
            <person name="Inagaki F."/>
            <person name="Takami H."/>
        </authorList>
    </citation>
    <scope>NUCLEOTIDE SEQUENCE</scope>
    <source>
        <strain evidence="3">Expedition CK06-06</strain>
    </source>
</reference>
<feature type="transmembrane region" description="Helical" evidence="1">
    <location>
        <begin position="308"/>
        <end position="330"/>
    </location>
</feature>
<dbReference type="NCBIfam" id="TIGR04213">
    <property type="entry name" value="PGF_pre_PGF"/>
    <property type="match status" value="1"/>
</dbReference>
<comment type="caution">
    <text evidence="3">The sequence shown here is derived from an EMBL/GenBank/DDBJ whole genome shotgun (WGS) entry which is preliminary data.</text>
</comment>
<feature type="domain" description="CARDB" evidence="2">
    <location>
        <begin position="207"/>
        <end position="278"/>
    </location>
</feature>
<dbReference type="AlphaFoldDB" id="X0SCN0"/>
<evidence type="ECO:0000259" key="2">
    <source>
        <dbReference type="Pfam" id="PF07705"/>
    </source>
</evidence>
<accession>X0SCN0</accession>
<protein>
    <recommendedName>
        <fullName evidence="2">CARDB domain-containing protein</fullName>
    </recommendedName>
</protein>
<keyword evidence="1" id="KW-0812">Transmembrane</keyword>
<sequence>QPSEATVGLPAGQIVMKYINISFENAAPEDIDLGHLGFHVANEWLEQNSIHKWSVVLSRYDPELEQWISLPTKRIGEDDTYVYYTVVITRFSIFAISGSHVVTPPEFAATNLVITPIEAETGEAITISADITNRSNTAGTYAITLWIDDTVEAGKDVSLEAGETTPVSFTVIRDVADSYQVRLDRLFGSFDVTEAIEAPAAFAVSDLSITPAEVDIGKEVTIGVLIANTGDLTGSYEVTLEIDNVVVSTKEVTLAGGTSQRVTFTATKDVAGTYSVDVSGLTGSFTVEEEVVPPVPVVPPVVPKPIAWWVWLIIGLVSAAVVGFAVWMVVRRRRA</sequence>
<name>X0SCN0_9ZZZZ</name>
<organism evidence="3">
    <name type="scientific">marine sediment metagenome</name>
    <dbReference type="NCBI Taxonomy" id="412755"/>
    <lineage>
        <taxon>unclassified sequences</taxon>
        <taxon>metagenomes</taxon>
        <taxon>ecological metagenomes</taxon>
    </lineage>
</organism>
<evidence type="ECO:0000313" key="3">
    <source>
        <dbReference type="EMBL" id="GAF72906.1"/>
    </source>
</evidence>
<keyword evidence="1" id="KW-1133">Transmembrane helix</keyword>
<dbReference type="InterPro" id="IPR013783">
    <property type="entry name" value="Ig-like_fold"/>
</dbReference>
<feature type="non-terminal residue" evidence="3">
    <location>
        <position position="1"/>
    </location>
</feature>
<dbReference type="EMBL" id="BARS01009315">
    <property type="protein sequence ID" value="GAF72906.1"/>
    <property type="molecule type" value="Genomic_DNA"/>
</dbReference>
<dbReference type="InterPro" id="IPR011635">
    <property type="entry name" value="CARDB"/>
</dbReference>
<dbReference type="InterPro" id="IPR026453">
    <property type="entry name" value="PGF_pre_PGF"/>
</dbReference>
<dbReference type="Pfam" id="PF07705">
    <property type="entry name" value="CARDB"/>
    <property type="match status" value="2"/>
</dbReference>
<dbReference type="Gene3D" id="2.60.40.10">
    <property type="entry name" value="Immunoglobulins"/>
    <property type="match status" value="2"/>
</dbReference>
<evidence type="ECO:0000256" key="1">
    <source>
        <dbReference type="SAM" id="Phobius"/>
    </source>
</evidence>
<proteinExistence type="predicted"/>
<keyword evidence="1" id="KW-0472">Membrane</keyword>
<gene>
    <name evidence="3" type="ORF">S01H1_17540</name>
</gene>